<evidence type="ECO:0008006" key="5">
    <source>
        <dbReference type="Google" id="ProtNLM"/>
    </source>
</evidence>
<dbReference type="GO" id="GO:0046933">
    <property type="term" value="F:proton-transporting ATP synthase activity, rotational mechanism"/>
    <property type="evidence" value="ECO:0007669"/>
    <property type="project" value="InterPro"/>
</dbReference>
<dbReference type="InterPro" id="IPR036742">
    <property type="entry name" value="ATP_synth_F1_esu_sf_mt"/>
</dbReference>
<evidence type="ECO:0000313" key="3">
    <source>
        <dbReference type="EMBL" id="KAE9393680.1"/>
    </source>
</evidence>
<name>A0A6A4H7H0_9AGAR</name>
<dbReference type="Pfam" id="PF04627">
    <property type="entry name" value="ATP-synt_Eps"/>
    <property type="match status" value="1"/>
</dbReference>
<evidence type="ECO:0000256" key="1">
    <source>
        <dbReference type="ARBA" id="ARBA00009502"/>
    </source>
</evidence>
<gene>
    <name evidence="3" type="ORF">BT96DRAFT_923892</name>
</gene>
<proteinExistence type="inferred from homology"/>
<dbReference type="SUPFAM" id="SSF48690">
    <property type="entry name" value="Epsilon subunit of mitochondrial F1F0-ATP synthase"/>
    <property type="match status" value="1"/>
</dbReference>
<reference evidence="3" key="1">
    <citation type="journal article" date="2019" name="Environ. Microbiol.">
        <title>Fungal ecological strategies reflected in gene transcription - a case study of two litter decomposers.</title>
        <authorList>
            <person name="Barbi F."/>
            <person name="Kohler A."/>
            <person name="Barry K."/>
            <person name="Baskaran P."/>
            <person name="Daum C."/>
            <person name="Fauchery L."/>
            <person name="Ihrmark K."/>
            <person name="Kuo A."/>
            <person name="LaButti K."/>
            <person name="Lipzen A."/>
            <person name="Morin E."/>
            <person name="Grigoriev I.V."/>
            <person name="Henrissat B."/>
            <person name="Lindahl B."/>
            <person name="Martin F."/>
        </authorList>
    </citation>
    <scope>NUCLEOTIDE SEQUENCE</scope>
    <source>
        <strain evidence="3">JB14</strain>
    </source>
</reference>
<sequence>MSAATWRGVFTFNKYSQITAGAVRKSLQETQRLAAEKRGVTAVRYQVWENGKGGEQVTLDPSQIQDPKNKTAAV</sequence>
<dbReference type="Proteomes" id="UP000799118">
    <property type="component" value="Unassembled WGS sequence"/>
</dbReference>
<dbReference type="GO" id="GO:0005743">
    <property type="term" value="C:mitochondrial inner membrane"/>
    <property type="evidence" value="ECO:0007669"/>
    <property type="project" value="InterPro"/>
</dbReference>
<feature type="region of interest" description="Disordered" evidence="2">
    <location>
        <begin position="53"/>
        <end position="74"/>
    </location>
</feature>
<dbReference type="CDD" id="cd12153">
    <property type="entry name" value="F1-ATPase_epsilon"/>
    <property type="match status" value="1"/>
</dbReference>
<comment type="similarity">
    <text evidence="1">Belongs to the eukaryotic ATPase epsilon family.</text>
</comment>
<dbReference type="InterPro" id="IPR006721">
    <property type="entry name" value="ATP_synth_F1_esu_mt"/>
</dbReference>
<dbReference type="AlphaFoldDB" id="A0A6A4H7H0"/>
<protein>
    <recommendedName>
        <fullName evidence="5">Mitochondrial ATP synthase epsilon chain domain-containing protein</fullName>
    </recommendedName>
</protein>
<evidence type="ECO:0000313" key="4">
    <source>
        <dbReference type="Proteomes" id="UP000799118"/>
    </source>
</evidence>
<organism evidence="3 4">
    <name type="scientific">Gymnopus androsaceus JB14</name>
    <dbReference type="NCBI Taxonomy" id="1447944"/>
    <lineage>
        <taxon>Eukaryota</taxon>
        <taxon>Fungi</taxon>
        <taxon>Dikarya</taxon>
        <taxon>Basidiomycota</taxon>
        <taxon>Agaricomycotina</taxon>
        <taxon>Agaricomycetes</taxon>
        <taxon>Agaricomycetidae</taxon>
        <taxon>Agaricales</taxon>
        <taxon>Marasmiineae</taxon>
        <taxon>Omphalotaceae</taxon>
        <taxon>Gymnopus</taxon>
    </lineage>
</organism>
<evidence type="ECO:0000256" key="2">
    <source>
        <dbReference type="SAM" id="MobiDB-lite"/>
    </source>
</evidence>
<keyword evidence="4" id="KW-1185">Reference proteome</keyword>
<dbReference type="EMBL" id="ML769566">
    <property type="protein sequence ID" value="KAE9393680.1"/>
    <property type="molecule type" value="Genomic_DNA"/>
</dbReference>
<accession>A0A6A4H7H0</accession>
<dbReference type="OrthoDB" id="269124at2759"/>
<dbReference type="GO" id="GO:0045259">
    <property type="term" value="C:proton-transporting ATP synthase complex"/>
    <property type="evidence" value="ECO:0007669"/>
    <property type="project" value="InterPro"/>
</dbReference>
<dbReference type="Gene3D" id="1.10.1620.20">
    <property type="entry name" value="ATP synthase, F1 complex, epsilon subunit superfamily, mitochondrial"/>
    <property type="match status" value="1"/>
</dbReference>